<reference evidence="2" key="1">
    <citation type="submission" date="2019-08" db="EMBL/GenBank/DDBJ databases">
        <title>The genome of the North American firefly Photinus pyralis.</title>
        <authorList>
            <consortium name="Photinus pyralis genome working group"/>
            <person name="Fallon T.R."/>
            <person name="Sander Lower S.E."/>
            <person name="Weng J.-K."/>
        </authorList>
    </citation>
    <scope>NUCLEOTIDE SEQUENCE</scope>
    <source>
        <strain evidence="2">TRF0915ILg1</strain>
        <tissue evidence="2">Whole body</tissue>
    </source>
</reference>
<dbReference type="GO" id="GO:0005634">
    <property type="term" value="C:nucleus"/>
    <property type="evidence" value="ECO:0007669"/>
    <property type="project" value="TreeGrafter"/>
</dbReference>
<evidence type="ECO:0000313" key="3">
    <source>
        <dbReference type="Proteomes" id="UP000801492"/>
    </source>
</evidence>
<accession>A0A8K0GET2</accession>
<dbReference type="PANTHER" id="PTHR19303">
    <property type="entry name" value="TRANSPOSON"/>
    <property type="match status" value="1"/>
</dbReference>
<dbReference type="InterPro" id="IPR050863">
    <property type="entry name" value="CenT-Element_Derived"/>
</dbReference>
<protein>
    <recommendedName>
        <fullName evidence="1">DDE-1 domain-containing protein</fullName>
    </recommendedName>
</protein>
<keyword evidence="3" id="KW-1185">Reference proteome</keyword>
<dbReference type="OrthoDB" id="125485at2759"/>
<organism evidence="2 3">
    <name type="scientific">Ignelater luminosus</name>
    <name type="common">Cucubano</name>
    <name type="synonym">Pyrophorus luminosus</name>
    <dbReference type="NCBI Taxonomy" id="2038154"/>
    <lineage>
        <taxon>Eukaryota</taxon>
        <taxon>Metazoa</taxon>
        <taxon>Ecdysozoa</taxon>
        <taxon>Arthropoda</taxon>
        <taxon>Hexapoda</taxon>
        <taxon>Insecta</taxon>
        <taxon>Pterygota</taxon>
        <taxon>Neoptera</taxon>
        <taxon>Endopterygota</taxon>
        <taxon>Coleoptera</taxon>
        <taxon>Polyphaga</taxon>
        <taxon>Elateriformia</taxon>
        <taxon>Elateroidea</taxon>
        <taxon>Elateridae</taxon>
        <taxon>Agrypninae</taxon>
        <taxon>Pyrophorini</taxon>
        <taxon>Ignelater</taxon>
    </lineage>
</organism>
<name>A0A8K0GET2_IGNLU</name>
<dbReference type="AlphaFoldDB" id="A0A8K0GET2"/>
<dbReference type="PANTHER" id="PTHR19303:SF73">
    <property type="entry name" value="PROTEIN PDC2"/>
    <property type="match status" value="1"/>
</dbReference>
<dbReference type="Pfam" id="PF03184">
    <property type="entry name" value="DDE_1"/>
    <property type="match status" value="1"/>
</dbReference>
<proteinExistence type="predicted"/>
<dbReference type="GO" id="GO:0003677">
    <property type="term" value="F:DNA binding"/>
    <property type="evidence" value="ECO:0007669"/>
    <property type="project" value="TreeGrafter"/>
</dbReference>
<sequence length="535" mass="61899">MKRSRKEFKPRTLMCKDQDGNVLTEQEEVLQRWTKYYRTKLEESNNEAIEQIAVDLTDDRERKAPTPEGVTADPCSGTACGFADDLAVVATAKKEDALQRKLNIALDRLANWIRENQLTVVLEETEAGISTKRKEVMTEAERFGMDCICLTETKQKGQGNENLGRRPRHILDANSFQQSVSCRQSFGMLTCADNLTLKDEYEIIKRLQSGEKQSEICREMKLKVDQSLLKCFSQQKANVTASGAVLQTKAEDFGNKLLKDGECKLRRSWVDRFKKLTLAVEKLLVKQPRRAWMTSEIFKNELQEWNDELLPKKRRILLLIDNCPVHLDVKDLDCIKLVFMPSNTSSKLQLIDQGVIHILKSNYRRLLLAKMINAIDTNENFSINLLDVINFIHMAWQNCFCHGGFVRKENEFDSDDDLPLMEWLKKNQEANDNDEQDEFAQVGFDVHVDDNLVRVEFSSDDTIIACVENQIVDNEMEAEEKEEIQSNEIIPVPTTSDAIRNIEVILNRRNVHYWSSEDSHWMRETNLQRRWSINI</sequence>
<dbReference type="EMBL" id="VTPC01005096">
    <property type="protein sequence ID" value="KAF2896461.1"/>
    <property type="molecule type" value="Genomic_DNA"/>
</dbReference>
<evidence type="ECO:0000259" key="1">
    <source>
        <dbReference type="Pfam" id="PF03184"/>
    </source>
</evidence>
<feature type="domain" description="DDE-1" evidence="1">
    <location>
        <begin position="288"/>
        <end position="397"/>
    </location>
</feature>
<dbReference type="Gene3D" id="1.10.10.60">
    <property type="entry name" value="Homeodomain-like"/>
    <property type="match status" value="1"/>
</dbReference>
<gene>
    <name evidence="2" type="ORF">ILUMI_09715</name>
</gene>
<dbReference type="InterPro" id="IPR004875">
    <property type="entry name" value="DDE_SF_endonuclease_dom"/>
</dbReference>
<evidence type="ECO:0000313" key="2">
    <source>
        <dbReference type="EMBL" id="KAF2896461.1"/>
    </source>
</evidence>
<dbReference type="Proteomes" id="UP000801492">
    <property type="component" value="Unassembled WGS sequence"/>
</dbReference>
<comment type="caution">
    <text evidence="2">The sequence shown here is derived from an EMBL/GenBank/DDBJ whole genome shotgun (WGS) entry which is preliminary data.</text>
</comment>